<dbReference type="SUPFAM" id="SSF53474">
    <property type="entry name" value="alpha/beta-Hydrolases"/>
    <property type="match status" value="1"/>
</dbReference>
<feature type="region of interest" description="Disordered" evidence="1">
    <location>
        <begin position="186"/>
        <end position="214"/>
    </location>
</feature>
<feature type="domain" description="AB hydrolase-1" evidence="2">
    <location>
        <begin position="32"/>
        <end position="302"/>
    </location>
</feature>
<evidence type="ECO:0000259" key="2">
    <source>
        <dbReference type="Pfam" id="PF12697"/>
    </source>
</evidence>
<dbReference type="Pfam" id="PF12697">
    <property type="entry name" value="Abhydrolase_6"/>
    <property type="match status" value="1"/>
</dbReference>
<dbReference type="OrthoDB" id="294702at2759"/>
<protein>
    <submittedName>
        <fullName evidence="3">Alpha/beta-hydrolase</fullName>
    </submittedName>
</protein>
<dbReference type="AlphaFoldDB" id="A0A6A6E046"/>
<dbReference type="Gene3D" id="3.40.50.1820">
    <property type="entry name" value="alpha/beta hydrolase"/>
    <property type="match status" value="1"/>
</dbReference>
<dbReference type="Proteomes" id="UP000800200">
    <property type="component" value="Unassembled WGS sequence"/>
</dbReference>
<name>A0A6A6E046_9PEZI</name>
<evidence type="ECO:0000313" key="3">
    <source>
        <dbReference type="EMBL" id="KAF2185307.1"/>
    </source>
</evidence>
<dbReference type="InterPro" id="IPR029058">
    <property type="entry name" value="AB_hydrolase_fold"/>
</dbReference>
<accession>A0A6A6E046</accession>
<keyword evidence="3" id="KW-0378">Hydrolase</keyword>
<organism evidence="3 4">
    <name type="scientific">Zopfia rhizophila CBS 207.26</name>
    <dbReference type="NCBI Taxonomy" id="1314779"/>
    <lineage>
        <taxon>Eukaryota</taxon>
        <taxon>Fungi</taxon>
        <taxon>Dikarya</taxon>
        <taxon>Ascomycota</taxon>
        <taxon>Pezizomycotina</taxon>
        <taxon>Dothideomycetes</taxon>
        <taxon>Dothideomycetes incertae sedis</taxon>
        <taxon>Zopfiaceae</taxon>
        <taxon>Zopfia</taxon>
    </lineage>
</organism>
<dbReference type="EMBL" id="ML994634">
    <property type="protein sequence ID" value="KAF2185307.1"/>
    <property type="molecule type" value="Genomic_DNA"/>
</dbReference>
<dbReference type="GO" id="GO:0016787">
    <property type="term" value="F:hydrolase activity"/>
    <property type="evidence" value="ECO:0007669"/>
    <property type="project" value="UniProtKB-KW"/>
</dbReference>
<proteinExistence type="predicted"/>
<feature type="compositionally biased region" description="Basic and acidic residues" evidence="1">
    <location>
        <begin position="204"/>
        <end position="214"/>
    </location>
</feature>
<reference evidence="3" key="1">
    <citation type="journal article" date="2020" name="Stud. Mycol.">
        <title>101 Dothideomycetes genomes: a test case for predicting lifestyles and emergence of pathogens.</title>
        <authorList>
            <person name="Haridas S."/>
            <person name="Albert R."/>
            <person name="Binder M."/>
            <person name="Bloem J."/>
            <person name="Labutti K."/>
            <person name="Salamov A."/>
            <person name="Andreopoulos B."/>
            <person name="Baker S."/>
            <person name="Barry K."/>
            <person name="Bills G."/>
            <person name="Bluhm B."/>
            <person name="Cannon C."/>
            <person name="Castanera R."/>
            <person name="Culley D."/>
            <person name="Daum C."/>
            <person name="Ezra D."/>
            <person name="Gonzalez J."/>
            <person name="Henrissat B."/>
            <person name="Kuo A."/>
            <person name="Liang C."/>
            <person name="Lipzen A."/>
            <person name="Lutzoni F."/>
            <person name="Magnuson J."/>
            <person name="Mondo S."/>
            <person name="Nolan M."/>
            <person name="Ohm R."/>
            <person name="Pangilinan J."/>
            <person name="Park H.-J."/>
            <person name="Ramirez L."/>
            <person name="Alfaro M."/>
            <person name="Sun H."/>
            <person name="Tritt A."/>
            <person name="Yoshinaga Y."/>
            <person name="Zwiers L.-H."/>
            <person name="Turgeon B."/>
            <person name="Goodwin S."/>
            <person name="Spatafora J."/>
            <person name="Crous P."/>
            <person name="Grigoriev I."/>
        </authorList>
    </citation>
    <scope>NUCLEOTIDE SEQUENCE</scope>
    <source>
        <strain evidence="3">CBS 207.26</strain>
    </source>
</reference>
<evidence type="ECO:0000313" key="4">
    <source>
        <dbReference type="Proteomes" id="UP000800200"/>
    </source>
</evidence>
<dbReference type="InterPro" id="IPR000073">
    <property type="entry name" value="AB_hydrolase_1"/>
</dbReference>
<feature type="compositionally biased region" description="Basic and acidic residues" evidence="1">
    <location>
        <begin position="186"/>
        <end position="195"/>
    </location>
</feature>
<dbReference type="PANTHER" id="PTHR45763">
    <property type="entry name" value="HYDROLASE, ALPHA/BETA FOLD FAMILY PROTEIN, EXPRESSED-RELATED"/>
    <property type="match status" value="1"/>
</dbReference>
<sequence length="324" mass="35967">MATWARQNQTYNLPDGRVLGFAEYGSPHGMPLLFFHGYPSSRLEAGLADEMARRRGLRFIALDRPGFGLSTPKPHRRILDWPADVQAFAQGMCLSRFAVLGLSGGGPFALACAHALPRDMLTGVGLFATGPPWVAGAQHMSLVRRATSVVATYWPSGLRVAMNAFVGVLKWLATTGPVTRRVDSWLDGQERKEEDGPAAVGEGTAKETTAKQTRAERREDLLRILIDEPFAQGAEAAVHEAKLLSSQDWGFRLEDVEYNVVRIWHGAEDKNAPVVMIRYLAERLPHCVLREFEGDTHYTMFKHLEEALSELVPEEASKERSKET</sequence>
<dbReference type="PANTHER" id="PTHR45763:SF46">
    <property type="entry name" value="AB HYDROLASE-1 DOMAIN-CONTAINING PROTEIN"/>
    <property type="match status" value="1"/>
</dbReference>
<keyword evidence="4" id="KW-1185">Reference proteome</keyword>
<gene>
    <name evidence="3" type="ORF">K469DRAFT_708095</name>
</gene>
<evidence type="ECO:0000256" key="1">
    <source>
        <dbReference type="SAM" id="MobiDB-lite"/>
    </source>
</evidence>